<gene>
    <name evidence="1" type="ORF">BB934_02360</name>
</gene>
<dbReference type="RefSeq" id="WP_099508197.1">
    <property type="nucleotide sequence ID" value="NZ_CP016616.1"/>
</dbReference>
<protein>
    <submittedName>
        <fullName evidence="1">Uncharacterized protein</fullName>
    </submittedName>
</protein>
<sequence>MSHKYQVHQLVRITHPRISDKRASASGIYEVTRLMPADQTGEVSYRVKSSGFGERAVRESEIAAKASAI</sequence>
<dbReference type="AlphaFoldDB" id="A0A1B2EB70"/>
<dbReference type="OrthoDB" id="8455641at2"/>
<dbReference type="EMBL" id="CP016616">
    <property type="protein sequence ID" value="ANY77199.1"/>
    <property type="molecule type" value="Genomic_DNA"/>
</dbReference>
<proteinExistence type="predicted"/>
<reference evidence="1" key="1">
    <citation type="submission" date="2016-07" db="EMBL/GenBank/DDBJ databases">
        <title>Microvirga ossetica sp. nov. a new species of rhizobia isolated from root nodules of the legume species Vicia alpestris Steven originated from North Ossetia region in the Caucasus.</title>
        <authorList>
            <person name="Safronova V.I."/>
            <person name="Kuznetsova I.G."/>
            <person name="Sazanova A.L."/>
            <person name="Belimov A."/>
            <person name="Andronov E."/>
            <person name="Osledkin Y.S."/>
            <person name="Onishchuk O.P."/>
            <person name="Kurchak O.N."/>
            <person name="Shaposhnikov A.I."/>
            <person name="Willems A."/>
            <person name="Tikhonovich I.A."/>
        </authorList>
    </citation>
    <scope>NUCLEOTIDE SEQUENCE [LARGE SCALE GENOMIC DNA]</scope>
    <source>
        <strain evidence="1">V5/3M</strain>
    </source>
</reference>
<dbReference type="KEGG" id="moc:BB934_02360"/>
<accession>A0A1B2EB70</accession>
<organism evidence="1">
    <name type="scientific">Microvirga ossetica</name>
    <dbReference type="NCBI Taxonomy" id="1882682"/>
    <lineage>
        <taxon>Bacteria</taxon>
        <taxon>Pseudomonadati</taxon>
        <taxon>Pseudomonadota</taxon>
        <taxon>Alphaproteobacteria</taxon>
        <taxon>Hyphomicrobiales</taxon>
        <taxon>Methylobacteriaceae</taxon>
        <taxon>Microvirga</taxon>
    </lineage>
</organism>
<evidence type="ECO:0000313" key="1">
    <source>
        <dbReference type="EMBL" id="ANY77199.1"/>
    </source>
</evidence>
<name>A0A1B2EB70_9HYPH</name>